<keyword evidence="6" id="KW-0547">Nucleotide-binding</keyword>
<dbReference type="PANTHER" id="PTHR30572">
    <property type="entry name" value="MEMBRANE COMPONENT OF TRANSPORTER-RELATED"/>
    <property type="match status" value="1"/>
</dbReference>
<evidence type="ECO:0000313" key="18">
    <source>
        <dbReference type="Proteomes" id="UP000631034"/>
    </source>
</evidence>
<dbReference type="InterPro" id="IPR025857">
    <property type="entry name" value="MacB_PCD"/>
</dbReference>
<evidence type="ECO:0000259" key="16">
    <source>
        <dbReference type="PROSITE" id="PS50893"/>
    </source>
</evidence>
<protein>
    <recommendedName>
        <fullName evidence="13">Pyoverdine export ATP-binding/permease protein PvdT</fullName>
    </recommendedName>
</protein>
<evidence type="ECO:0000256" key="8">
    <source>
        <dbReference type="ARBA" id="ARBA00022967"/>
    </source>
</evidence>
<dbReference type="FunFam" id="3.40.50.300:FF:000032">
    <property type="entry name" value="Export ABC transporter ATP-binding protein"/>
    <property type="match status" value="1"/>
</dbReference>
<dbReference type="PROSITE" id="PS50893">
    <property type="entry name" value="ABC_TRANSPORTER_2"/>
    <property type="match status" value="1"/>
</dbReference>
<evidence type="ECO:0000256" key="2">
    <source>
        <dbReference type="ARBA" id="ARBA00022448"/>
    </source>
</evidence>
<dbReference type="InterPro" id="IPR003593">
    <property type="entry name" value="AAA+_ATPase"/>
</dbReference>
<dbReference type="PROSITE" id="PS00211">
    <property type="entry name" value="ABC_TRANSPORTER_1"/>
    <property type="match status" value="1"/>
</dbReference>
<keyword evidence="8" id="KW-1278">Translocase</keyword>
<dbReference type="InterPro" id="IPR050250">
    <property type="entry name" value="Macrolide_Exporter_MacB"/>
</dbReference>
<dbReference type="GO" id="GO:0016887">
    <property type="term" value="F:ATP hydrolysis activity"/>
    <property type="evidence" value="ECO:0007669"/>
    <property type="project" value="InterPro"/>
</dbReference>
<evidence type="ECO:0000256" key="3">
    <source>
        <dbReference type="ARBA" id="ARBA00022475"/>
    </source>
</evidence>
<evidence type="ECO:0000256" key="7">
    <source>
        <dbReference type="ARBA" id="ARBA00022840"/>
    </source>
</evidence>
<dbReference type="GO" id="GO:0046677">
    <property type="term" value="P:response to antibiotic"/>
    <property type="evidence" value="ECO:0007669"/>
    <property type="project" value="UniProtKB-KW"/>
</dbReference>
<dbReference type="InterPro" id="IPR017871">
    <property type="entry name" value="ABC_transporter-like_CS"/>
</dbReference>
<keyword evidence="3" id="KW-1003">Cell membrane</keyword>
<name>A0A8J7CRP0_9PROT</name>
<evidence type="ECO:0000256" key="15">
    <source>
        <dbReference type="SAM" id="Phobius"/>
    </source>
</evidence>
<dbReference type="RefSeq" id="WP_192534755.1">
    <property type="nucleotide sequence ID" value="NZ_JACZHT010000007.1"/>
</dbReference>
<evidence type="ECO:0000256" key="13">
    <source>
        <dbReference type="ARBA" id="ARBA00041199"/>
    </source>
</evidence>
<keyword evidence="10 15" id="KW-0472">Membrane</keyword>
<dbReference type="CDD" id="cd03255">
    <property type="entry name" value="ABC_MJ0796_LolCDE_FtsE"/>
    <property type="match status" value="1"/>
</dbReference>
<dbReference type="GO" id="GO:0022857">
    <property type="term" value="F:transmembrane transporter activity"/>
    <property type="evidence" value="ECO:0007669"/>
    <property type="project" value="TreeGrafter"/>
</dbReference>
<keyword evidence="2" id="KW-0813">Transport</keyword>
<reference evidence="17" key="1">
    <citation type="submission" date="2020-10" db="EMBL/GenBank/DDBJ databases">
        <title>Genome sequence of the unusual species of purple photosynthetic bacteria, Phaeovibrio sulfidiphilus DSM 23193, type strain.</title>
        <authorList>
            <person name="Kyndt J.A."/>
            <person name="Meyer T.E."/>
        </authorList>
    </citation>
    <scope>NUCLEOTIDE SEQUENCE</scope>
    <source>
        <strain evidence="17">DSM 23193</strain>
    </source>
</reference>
<comment type="caution">
    <text evidence="17">The sequence shown here is derived from an EMBL/GenBank/DDBJ whole genome shotgun (WGS) entry which is preliminary data.</text>
</comment>
<comment type="subcellular location">
    <subcellularLocation>
        <location evidence="1">Cell inner membrane</location>
        <topology evidence="1">Multi-pass membrane protein</topology>
    </subcellularLocation>
</comment>
<dbReference type="InterPro" id="IPR017911">
    <property type="entry name" value="MacB-like_ATP-bd"/>
</dbReference>
<dbReference type="InterPro" id="IPR003838">
    <property type="entry name" value="ABC3_permease_C"/>
</dbReference>
<evidence type="ECO:0000256" key="5">
    <source>
        <dbReference type="ARBA" id="ARBA00022692"/>
    </source>
</evidence>
<evidence type="ECO:0000256" key="9">
    <source>
        <dbReference type="ARBA" id="ARBA00022989"/>
    </source>
</evidence>
<feature type="transmembrane region" description="Helical" evidence="15">
    <location>
        <begin position="676"/>
        <end position="700"/>
    </location>
</feature>
<proteinExistence type="inferred from homology"/>
<keyword evidence="11" id="KW-0046">Antibiotic resistance</keyword>
<feature type="domain" description="ABC transporter" evidence="16">
    <location>
        <begin position="48"/>
        <end position="286"/>
    </location>
</feature>
<feature type="transmembrane region" description="Helical" evidence="15">
    <location>
        <begin position="343"/>
        <end position="363"/>
    </location>
</feature>
<dbReference type="InterPro" id="IPR003439">
    <property type="entry name" value="ABC_transporter-like_ATP-bd"/>
</dbReference>
<dbReference type="PANTHER" id="PTHR30572:SF14">
    <property type="entry name" value="MACROLIDE EXPORT ATP-BINDING_PERMEASE PROTEIN MACB"/>
    <property type="match status" value="1"/>
</dbReference>
<evidence type="ECO:0000256" key="14">
    <source>
        <dbReference type="SAM" id="MobiDB-lite"/>
    </source>
</evidence>
<evidence type="ECO:0000256" key="10">
    <source>
        <dbReference type="ARBA" id="ARBA00023136"/>
    </source>
</evidence>
<evidence type="ECO:0000313" key="17">
    <source>
        <dbReference type="EMBL" id="MBE1237740.1"/>
    </source>
</evidence>
<dbReference type="AlphaFoldDB" id="A0A8J7CRP0"/>
<keyword evidence="7" id="KW-0067">ATP-binding</keyword>
<evidence type="ECO:0000256" key="11">
    <source>
        <dbReference type="ARBA" id="ARBA00023251"/>
    </source>
</evidence>
<dbReference type="InterPro" id="IPR027417">
    <property type="entry name" value="P-loop_NTPase"/>
</dbReference>
<feature type="transmembrane region" description="Helical" evidence="15">
    <location>
        <begin position="637"/>
        <end position="664"/>
    </location>
</feature>
<dbReference type="GO" id="GO:0098796">
    <property type="term" value="C:membrane protein complex"/>
    <property type="evidence" value="ECO:0007669"/>
    <property type="project" value="UniProtKB-ARBA"/>
</dbReference>
<dbReference type="GO" id="GO:0005886">
    <property type="term" value="C:plasma membrane"/>
    <property type="evidence" value="ECO:0007669"/>
    <property type="project" value="UniProtKB-SubCell"/>
</dbReference>
<keyword evidence="18" id="KW-1185">Reference proteome</keyword>
<dbReference type="Pfam" id="PF00005">
    <property type="entry name" value="ABC_tran"/>
    <property type="match status" value="1"/>
</dbReference>
<evidence type="ECO:0000256" key="6">
    <source>
        <dbReference type="ARBA" id="ARBA00022741"/>
    </source>
</evidence>
<dbReference type="Pfam" id="PF12704">
    <property type="entry name" value="MacB_PCD"/>
    <property type="match status" value="1"/>
</dbReference>
<gene>
    <name evidence="17" type="primary">macB</name>
    <name evidence="17" type="ORF">IHV25_08780</name>
</gene>
<accession>A0A8J7CRP0</accession>
<dbReference type="EMBL" id="JACZHT010000007">
    <property type="protein sequence ID" value="MBE1237740.1"/>
    <property type="molecule type" value="Genomic_DNA"/>
</dbReference>
<keyword evidence="4" id="KW-0997">Cell inner membrane</keyword>
<dbReference type="SUPFAM" id="SSF52540">
    <property type="entry name" value="P-loop containing nucleoside triphosphate hydrolases"/>
    <property type="match status" value="1"/>
</dbReference>
<evidence type="ECO:0000256" key="1">
    <source>
        <dbReference type="ARBA" id="ARBA00004429"/>
    </source>
</evidence>
<comment type="similarity">
    <text evidence="12">Belongs to the ABC transporter superfamily. Macrolide exporter (TC 3.A.1.122) family.</text>
</comment>
<feature type="transmembrane region" description="Helical" evidence="15">
    <location>
        <begin position="590"/>
        <end position="617"/>
    </location>
</feature>
<evidence type="ECO:0000256" key="12">
    <source>
        <dbReference type="ARBA" id="ARBA00038388"/>
    </source>
</evidence>
<organism evidence="17 18">
    <name type="scientific">Phaeovibrio sulfidiphilus</name>
    <dbReference type="NCBI Taxonomy" id="1220600"/>
    <lineage>
        <taxon>Bacteria</taxon>
        <taxon>Pseudomonadati</taxon>
        <taxon>Pseudomonadota</taxon>
        <taxon>Alphaproteobacteria</taxon>
        <taxon>Rhodospirillales</taxon>
        <taxon>Rhodospirillaceae</taxon>
        <taxon>Phaeovibrio</taxon>
    </lineage>
</organism>
<dbReference type="SMART" id="SM00382">
    <property type="entry name" value="AAA"/>
    <property type="match status" value="1"/>
</dbReference>
<feature type="region of interest" description="Disordered" evidence="14">
    <location>
        <begin position="273"/>
        <end position="307"/>
    </location>
</feature>
<dbReference type="GO" id="GO:0005524">
    <property type="term" value="F:ATP binding"/>
    <property type="evidence" value="ECO:0007669"/>
    <property type="project" value="UniProtKB-KW"/>
</dbReference>
<dbReference type="Pfam" id="PF02687">
    <property type="entry name" value="FtsX"/>
    <property type="match status" value="1"/>
</dbReference>
<sequence length="717" mass="76339">MTAPPRPVASRPVSPGPAPYEGARAPVPPGPAPHGSDPHGSAPEAPLIELRDVTRDYPSGESVVRVLREVSLTIRKGEMVAIVGASGSGKSTLMNILGCLDRPTGGSYRVDGRETSRLEADELAALRREHFGFVFQRYHLLGELDARGNVEIPAIYAGQPHARRRARSTALLERLGMGDRLHHRPGQLSGGQQQRVSIARALMNGAEVILADEPTGALDSRSGEDVLGILEELHASGKTVILVTHDMSVANRAERLIEISDGEIISDRINPLYAPTRTGDAPAPGEPNSAPGGDGDPGGHSDPRAHGTGRLRLLRRLIPMVDRFREAFRMATLSMVAHKLRTLLTMLGIIIGIASVVCVVALGQGSQQSVLESISRLGTNTLEIYPGRNFGDARSGRITTLVVDDATQLARQPWVAAVTPTVTTSKPGRYSSTEAILQIHGVGHRYFDAKGIKLLKGTLFGPDAVRERSPEIVIDETGVKTFGFDGDPVGKVLIIGTVPMRIVGVAETRQGGFGAGSSLPVWMPYTAAQSRLTGSPTLTSILVRVDDATPMEYAEDTVKSLLISRHSAEDFFILNTDDIRKTIMSTARTMTVLVASIAMISLVVGGIGVMNIMLVTVSERTSEIGVRMAVGARRSDILQQFLIEAVLVCVVGGFLGTTLALALGVAFNRMGAPFPLVYSGTSIIVAFACSSLIGIIFGYLPARGASRLDPVVALSRD</sequence>
<dbReference type="Proteomes" id="UP000631034">
    <property type="component" value="Unassembled WGS sequence"/>
</dbReference>
<keyword evidence="5 15" id="KW-0812">Transmembrane</keyword>
<dbReference type="Gene3D" id="3.40.50.300">
    <property type="entry name" value="P-loop containing nucleotide triphosphate hydrolases"/>
    <property type="match status" value="1"/>
</dbReference>
<feature type="region of interest" description="Disordered" evidence="14">
    <location>
        <begin position="1"/>
        <end position="44"/>
    </location>
</feature>
<evidence type="ECO:0000256" key="4">
    <source>
        <dbReference type="ARBA" id="ARBA00022519"/>
    </source>
</evidence>
<keyword evidence="9 15" id="KW-1133">Transmembrane helix</keyword>